<dbReference type="AlphaFoldDB" id="A0A0H3AH84"/>
<organism evidence="10 11">
    <name type="scientific">Vibrio cholerae serotype O1 (strain ATCC 39541 / Classical Ogawa 395 / O395)</name>
    <dbReference type="NCBI Taxonomy" id="345073"/>
    <lineage>
        <taxon>Bacteria</taxon>
        <taxon>Pseudomonadati</taxon>
        <taxon>Pseudomonadota</taxon>
        <taxon>Gammaproteobacteria</taxon>
        <taxon>Vibrionales</taxon>
        <taxon>Vibrionaceae</taxon>
        <taxon>Vibrio</taxon>
    </lineage>
</organism>
<evidence type="ECO:0000256" key="4">
    <source>
        <dbReference type="ARBA" id="ARBA00023136"/>
    </source>
</evidence>
<dbReference type="InterPro" id="IPR004089">
    <property type="entry name" value="MCPsignal_dom"/>
</dbReference>
<name>A0A0H3AH84_VIBC3</name>
<evidence type="ECO:0000256" key="5">
    <source>
        <dbReference type="ARBA" id="ARBA00023224"/>
    </source>
</evidence>
<dbReference type="Gene3D" id="1.10.287.950">
    <property type="entry name" value="Methyl-accepting chemotaxis protein"/>
    <property type="match status" value="1"/>
</dbReference>
<feature type="region of interest" description="Disordered" evidence="7">
    <location>
        <begin position="388"/>
        <end position="411"/>
    </location>
</feature>
<evidence type="ECO:0000313" key="10">
    <source>
        <dbReference type="EMBL" id="ABQ20352.1"/>
    </source>
</evidence>
<feature type="transmembrane region" description="Helical" evidence="8">
    <location>
        <begin position="41"/>
        <end position="61"/>
    </location>
</feature>
<dbReference type="KEGG" id="vcr:VC395_1513"/>
<dbReference type="Pfam" id="PF00015">
    <property type="entry name" value="MCPsignal"/>
    <property type="match status" value="1"/>
</dbReference>
<dbReference type="GO" id="GO:0007165">
    <property type="term" value="P:signal transduction"/>
    <property type="evidence" value="ECO:0007669"/>
    <property type="project" value="UniProtKB-KW"/>
</dbReference>
<dbReference type="GO" id="GO:0006935">
    <property type="term" value="P:chemotaxis"/>
    <property type="evidence" value="ECO:0007669"/>
    <property type="project" value="UniProtKB-ARBA"/>
</dbReference>
<sequence length="411" mass="47384">MIRYLFERLENNKKRYLFFTITLSCTVLLLGLELVRYWTPQWFYLPFAITALILTMTALVFSQGNLFVRFLQQIHEQETMKQKETVSAICDWIDEYRDLNGLVADHIENVNSDAQKATEDILNHICSLDHAAANFTHYLKDMEFDSQNMVSSLDEHTLVISNLADSTRSLMSNIQTERKQVNDVLNRVMGLNEITEVISKIANETNLLALNAAIEAARSGEMGRGFAVVADEVRHLAQRAGEAASQISEEIESLRAEVTQRFEVANKESSEQNIKADMMIESVQSLRQSFSSVRELSERQITQIMLYNNDLEKNISGSMACTQFQDIVRQKLDSIEALMREKHLLVGDVFNGMRLNDLRHRELEYTETLRRLSLEYRHDFERHCNYRDSDMNSTKQSTLSTSNPLPKIELF</sequence>
<dbReference type="GO" id="GO:0016020">
    <property type="term" value="C:membrane"/>
    <property type="evidence" value="ECO:0007669"/>
    <property type="project" value="UniProtKB-SubCell"/>
</dbReference>
<evidence type="ECO:0000256" key="7">
    <source>
        <dbReference type="SAM" id="MobiDB-lite"/>
    </source>
</evidence>
<feature type="transmembrane region" description="Helical" evidence="8">
    <location>
        <begin position="16"/>
        <end position="35"/>
    </location>
</feature>
<keyword evidence="2 8" id="KW-0812">Transmembrane</keyword>
<feature type="compositionally biased region" description="Polar residues" evidence="7">
    <location>
        <begin position="391"/>
        <end position="404"/>
    </location>
</feature>
<dbReference type="PANTHER" id="PTHR32089">
    <property type="entry name" value="METHYL-ACCEPTING CHEMOTAXIS PROTEIN MCPB"/>
    <property type="match status" value="1"/>
</dbReference>
<comment type="subcellular location">
    <subcellularLocation>
        <location evidence="1">Membrane</location>
        <topology evidence="1">Multi-pass membrane protein</topology>
    </subcellularLocation>
</comment>
<evidence type="ECO:0000256" key="8">
    <source>
        <dbReference type="SAM" id="Phobius"/>
    </source>
</evidence>
<dbReference type="EMBL" id="CP000627">
    <property type="protein sequence ID" value="ABQ20352.1"/>
    <property type="molecule type" value="Genomic_DNA"/>
</dbReference>
<dbReference type="SUPFAM" id="SSF58104">
    <property type="entry name" value="Methyl-accepting chemotaxis protein (MCP) signaling domain"/>
    <property type="match status" value="1"/>
</dbReference>
<dbReference type="PATRIC" id="fig|345073.21.peg.1465"/>
<evidence type="ECO:0000256" key="3">
    <source>
        <dbReference type="ARBA" id="ARBA00022989"/>
    </source>
</evidence>
<dbReference type="PROSITE" id="PS50111">
    <property type="entry name" value="CHEMOTAXIS_TRANSDUC_2"/>
    <property type="match status" value="1"/>
</dbReference>
<evidence type="ECO:0000256" key="2">
    <source>
        <dbReference type="ARBA" id="ARBA00022692"/>
    </source>
</evidence>
<evidence type="ECO:0000256" key="6">
    <source>
        <dbReference type="PROSITE-ProRule" id="PRU00284"/>
    </source>
</evidence>
<dbReference type="SMART" id="SM00283">
    <property type="entry name" value="MA"/>
    <property type="match status" value="1"/>
</dbReference>
<reference evidence="10 11" key="1">
    <citation type="submission" date="2007-03" db="EMBL/GenBank/DDBJ databases">
        <authorList>
            <person name="Heidelberg J."/>
        </authorList>
    </citation>
    <scope>NUCLEOTIDE SEQUENCE [LARGE SCALE GENOMIC DNA]</scope>
    <source>
        <strain evidence="11">ATCC 39541 / Classical Ogawa 395 / O395</strain>
    </source>
</reference>
<evidence type="ECO:0000256" key="1">
    <source>
        <dbReference type="ARBA" id="ARBA00004141"/>
    </source>
</evidence>
<accession>A0A0H3AH84</accession>
<gene>
    <name evidence="10" type="ordered locus">VC0395_A1006</name>
</gene>
<evidence type="ECO:0000313" key="11">
    <source>
        <dbReference type="Proteomes" id="UP000000249"/>
    </source>
</evidence>
<keyword evidence="4 8" id="KW-0472">Membrane</keyword>
<dbReference type="PANTHER" id="PTHR32089:SF119">
    <property type="entry name" value="METHYL-ACCEPTING CHEMOTAXIS PROTEIN CTPL"/>
    <property type="match status" value="1"/>
</dbReference>
<dbReference type="eggNOG" id="COG0840">
    <property type="taxonomic scope" value="Bacteria"/>
</dbReference>
<proteinExistence type="predicted"/>
<evidence type="ECO:0000259" key="9">
    <source>
        <dbReference type="PROSITE" id="PS50111"/>
    </source>
</evidence>
<feature type="domain" description="Methyl-accepting transducer" evidence="9">
    <location>
        <begin position="103"/>
        <end position="297"/>
    </location>
</feature>
<dbReference type="Proteomes" id="UP000000249">
    <property type="component" value="Chromosome 1"/>
</dbReference>
<dbReference type="OrthoDB" id="369661at2"/>
<keyword evidence="5 6" id="KW-0807">Transducer</keyword>
<keyword evidence="3 8" id="KW-1133">Transmembrane helix</keyword>
<dbReference type="RefSeq" id="WP_000621946.1">
    <property type="nucleotide sequence ID" value="NC_009457.1"/>
</dbReference>
<dbReference type="KEGG" id="vco:VC0395_A1006"/>
<protein>
    <submittedName>
        <fullName evidence="10">Methyl-accepting chemotaxis protein</fullName>
    </submittedName>
</protein>